<dbReference type="GO" id="GO:0005886">
    <property type="term" value="C:plasma membrane"/>
    <property type="evidence" value="ECO:0007669"/>
    <property type="project" value="UniProtKB-SubCell"/>
</dbReference>
<feature type="transmembrane region" description="Helical" evidence="10">
    <location>
        <begin position="124"/>
        <end position="144"/>
    </location>
</feature>
<comment type="pathway">
    <text evidence="10">Lipid metabolism; phospholipid metabolism.</text>
</comment>
<dbReference type="EMBL" id="CACRSY010000014">
    <property type="protein sequence ID" value="VYT25146.1"/>
    <property type="molecule type" value="Genomic_DNA"/>
</dbReference>
<keyword evidence="11" id="KW-0012">Acyltransferase</keyword>
<keyword evidence="3 10" id="KW-0808">Transferase</keyword>
<dbReference type="NCBIfam" id="TIGR00023">
    <property type="entry name" value="glycerol-3-phosphate 1-O-acyltransferase PlsY"/>
    <property type="match status" value="1"/>
</dbReference>
<organism evidence="11">
    <name type="scientific">Blautia hansenii</name>
    <name type="common">Ruminococcus hansenii</name>
    <dbReference type="NCBI Taxonomy" id="1322"/>
    <lineage>
        <taxon>Bacteria</taxon>
        <taxon>Bacillati</taxon>
        <taxon>Bacillota</taxon>
        <taxon>Clostridia</taxon>
        <taxon>Lachnospirales</taxon>
        <taxon>Lachnospiraceae</taxon>
        <taxon>Blautia</taxon>
    </lineage>
</organism>
<dbReference type="GO" id="GO:0008654">
    <property type="term" value="P:phospholipid biosynthetic process"/>
    <property type="evidence" value="ECO:0007669"/>
    <property type="project" value="UniProtKB-UniRule"/>
</dbReference>
<keyword evidence="2 10" id="KW-0444">Lipid biosynthesis</keyword>
<evidence type="ECO:0000256" key="4">
    <source>
        <dbReference type="ARBA" id="ARBA00022692"/>
    </source>
</evidence>
<evidence type="ECO:0000256" key="10">
    <source>
        <dbReference type="HAMAP-Rule" id="MF_01043"/>
    </source>
</evidence>
<keyword evidence="7 10" id="KW-0472">Membrane</keyword>
<reference evidence="11" key="1">
    <citation type="submission" date="2019-11" db="EMBL/GenBank/DDBJ databases">
        <authorList>
            <person name="Feng L."/>
        </authorList>
    </citation>
    <scope>NUCLEOTIDE SEQUENCE</scope>
    <source>
        <strain evidence="11">BhanseniiLFYP23</strain>
    </source>
</reference>
<evidence type="ECO:0000256" key="5">
    <source>
        <dbReference type="ARBA" id="ARBA00022989"/>
    </source>
</evidence>
<comment type="similarity">
    <text evidence="10">Belongs to the PlsY family.</text>
</comment>
<feature type="transmembrane region" description="Helical" evidence="10">
    <location>
        <begin position="174"/>
        <end position="191"/>
    </location>
</feature>
<feature type="transmembrane region" description="Helical" evidence="10">
    <location>
        <begin position="149"/>
        <end position="168"/>
    </location>
</feature>
<evidence type="ECO:0000256" key="2">
    <source>
        <dbReference type="ARBA" id="ARBA00022516"/>
    </source>
</evidence>
<keyword evidence="6 10" id="KW-0443">Lipid metabolism</keyword>
<evidence type="ECO:0000256" key="3">
    <source>
        <dbReference type="ARBA" id="ARBA00022679"/>
    </source>
</evidence>
<name>A0A6N2VDS3_BLAHA</name>
<dbReference type="EC" id="2.3.1.275" evidence="10"/>
<protein>
    <recommendedName>
        <fullName evidence="10">Glycerol-3-phosphate acyltransferase</fullName>
    </recommendedName>
    <alternativeName>
        <fullName evidence="10">Acyl-PO4 G3P acyltransferase</fullName>
    </alternativeName>
    <alternativeName>
        <fullName evidence="10">Acyl-phosphate--glycerol-3-phosphate acyltransferase</fullName>
    </alternativeName>
    <alternativeName>
        <fullName evidence="10">G3P acyltransferase</fullName>
        <shortName evidence="10">GPAT</shortName>
        <ecNumber evidence="10">2.3.1.275</ecNumber>
    </alternativeName>
    <alternativeName>
        <fullName evidence="10">Lysophosphatidic acid synthase</fullName>
        <shortName evidence="10">LPA synthase</shortName>
    </alternativeName>
</protein>
<comment type="function">
    <text evidence="10">Catalyzes the transfer of an acyl group from acyl-phosphate (acyl-PO(4)) to glycerol-3-phosphate (G3P) to form lysophosphatidic acid (LPA). This enzyme utilizes acyl-phosphate as fatty acyl donor, but not acyl-CoA or acyl-ACP.</text>
</comment>
<keyword evidence="5 10" id="KW-1133">Transmembrane helix</keyword>
<feature type="transmembrane region" description="Helical" evidence="10">
    <location>
        <begin position="52"/>
        <end position="71"/>
    </location>
</feature>
<evidence type="ECO:0000256" key="8">
    <source>
        <dbReference type="ARBA" id="ARBA00023209"/>
    </source>
</evidence>
<keyword evidence="9 10" id="KW-1208">Phospholipid metabolism</keyword>
<dbReference type="SMART" id="SM01207">
    <property type="entry name" value="G3P_acyltransf"/>
    <property type="match status" value="1"/>
</dbReference>
<evidence type="ECO:0000256" key="6">
    <source>
        <dbReference type="ARBA" id="ARBA00023098"/>
    </source>
</evidence>
<keyword evidence="1 10" id="KW-1003">Cell membrane</keyword>
<keyword evidence="8 10" id="KW-0594">Phospholipid biosynthesis</keyword>
<sequence>MLARVICLAIGYVCGLFQTSYIYGKKNGIDIREHGSGNAGSTNALRTLGKKAGALTLLGDCLKCVVAILIAKMLFASHQGEDLLLLELYAGAGCVLGHNFPFYLKFKGGKGIAASVGLLVAFDWRLFVICAVLFFGAFFLTHYVSLGSLLAYLGFVVALIIFGQMGTYDCTQPALYEMYGVAIGLMLLAYWRHRQNIVRLIHGNENKIFLRKKR</sequence>
<comment type="subunit">
    <text evidence="10">Probably interacts with PlsX.</text>
</comment>
<dbReference type="PANTHER" id="PTHR30309:SF0">
    <property type="entry name" value="GLYCEROL-3-PHOSPHATE ACYLTRANSFERASE-RELATED"/>
    <property type="match status" value="1"/>
</dbReference>
<dbReference type="InterPro" id="IPR003811">
    <property type="entry name" value="G3P_acylTferase_PlsY"/>
</dbReference>
<proteinExistence type="inferred from homology"/>
<gene>
    <name evidence="11" type="primary">plsY_2</name>
    <name evidence="10" type="synonym">plsY</name>
    <name evidence="11" type="ORF">BHLFYP23_00860</name>
</gene>
<dbReference type="RefSeq" id="WP_156342640.1">
    <property type="nucleotide sequence ID" value="NZ_CACRSY010000014.1"/>
</dbReference>
<dbReference type="HAMAP" id="MF_01043">
    <property type="entry name" value="PlsY"/>
    <property type="match status" value="1"/>
</dbReference>
<feature type="transmembrane region" description="Helical" evidence="10">
    <location>
        <begin position="83"/>
        <end position="104"/>
    </location>
</feature>
<keyword evidence="4 10" id="KW-0812">Transmembrane</keyword>
<dbReference type="UniPathway" id="UPA00085"/>
<dbReference type="PANTHER" id="PTHR30309">
    <property type="entry name" value="INNER MEMBRANE PROTEIN YGIH"/>
    <property type="match status" value="1"/>
</dbReference>
<evidence type="ECO:0000256" key="7">
    <source>
        <dbReference type="ARBA" id="ARBA00023136"/>
    </source>
</evidence>
<evidence type="ECO:0000313" key="11">
    <source>
        <dbReference type="EMBL" id="VYT25146.1"/>
    </source>
</evidence>
<evidence type="ECO:0000256" key="9">
    <source>
        <dbReference type="ARBA" id="ARBA00023264"/>
    </source>
</evidence>
<dbReference type="AlphaFoldDB" id="A0A6N2VDS3"/>
<dbReference type="Pfam" id="PF02660">
    <property type="entry name" value="G3P_acyltransf"/>
    <property type="match status" value="1"/>
</dbReference>
<dbReference type="GO" id="GO:0043772">
    <property type="term" value="F:acyl-phosphate glycerol-3-phosphate acyltransferase activity"/>
    <property type="evidence" value="ECO:0007669"/>
    <property type="project" value="UniProtKB-UniRule"/>
</dbReference>
<evidence type="ECO:0000256" key="1">
    <source>
        <dbReference type="ARBA" id="ARBA00022475"/>
    </source>
</evidence>
<comment type="catalytic activity">
    <reaction evidence="10">
        <text>an acyl phosphate + sn-glycerol 3-phosphate = a 1-acyl-sn-glycero-3-phosphate + phosphate</text>
        <dbReference type="Rhea" id="RHEA:34075"/>
        <dbReference type="ChEBI" id="CHEBI:43474"/>
        <dbReference type="ChEBI" id="CHEBI:57597"/>
        <dbReference type="ChEBI" id="CHEBI:57970"/>
        <dbReference type="ChEBI" id="CHEBI:59918"/>
        <dbReference type="EC" id="2.3.1.275"/>
    </reaction>
</comment>
<accession>A0A6N2VDS3</accession>
<comment type="subcellular location">
    <subcellularLocation>
        <location evidence="10">Cell membrane</location>
        <topology evidence="10">Multi-pass membrane protein</topology>
    </subcellularLocation>
</comment>